<dbReference type="EMBL" id="AP035786">
    <property type="protein sequence ID" value="BFO74043.1"/>
    <property type="molecule type" value="Genomic_DNA"/>
</dbReference>
<gene>
    <name evidence="1" type="ORF">GTC17254_16400</name>
</gene>
<organism evidence="1">
    <name type="scientific">Prevotella sp. GTC17254</name>
    <dbReference type="NCBI Taxonomy" id="3236794"/>
    <lineage>
        <taxon>Bacteria</taxon>
        <taxon>Pseudomonadati</taxon>
        <taxon>Bacteroidota</taxon>
        <taxon>Bacteroidia</taxon>
        <taxon>Bacteroidales</taxon>
        <taxon>Prevotellaceae</taxon>
        <taxon>Prevotella</taxon>
    </lineage>
</organism>
<reference evidence="1" key="1">
    <citation type="submission" date="2024-07" db="EMBL/GenBank/DDBJ databases">
        <title>Complete genome sequence of Prevotella sp. YM-2024 GTC17254.</title>
        <authorList>
            <person name="Hayashi M."/>
            <person name="Muto Y."/>
            <person name="Tanaka K."/>
            <person name="Niwa H."/>
        </authorList>
    </citation>
    <scope>NUCLEOTIDE SEQUENCE</scope>
    <source>
        <strain evidence="1">GTC17254</strain>
    </source>
</reference>
<protein>
    <submittedName>
        <fullName evidence="1">Uncharacterized protein</fullName>
    </submittedName>
</protein>
<accession>A0AB33IW75</accession>
<sequence length="125" mass="14684">MSNAKILDKETTKNNCKNYEIRVSAELLELLCCDYTFKNTKRFSRIQAFQNLIERYCTAEMKQEDMAVNMERLSKSWGWSRPSVMRFVQNLEAMNVLEVFSVVTSKMVRLRKDILIFAPEKNVGE</sequence>
<proteinExistence type="predicted"/>
<name>A0AB33IW75_9BACT</name>
<evidence type="ECO:0000313" key="1">
    <source>
        <dbReference type="EMBL" id="BFO74043.1"/>
    </source>
</evidence>
<dbReference type="AlphaFoldDB" id="A0AB33IW75"/>